<evidence type="ECO:0000313" key="3">
    <source>
        <dbReference type="Proteomes" id="UP000015105"/>
    </source>
</evidence>
<name>A0A453RN35_AEGTS</name>
<dbReference type="Proteomes" id="UP000015105">
    <property type="component" value="Chromosome 7D"/>
</dbReference>
<organism evidence="2 3">
    <name type="scientific">Aegilops tauschii subsp. strangulata</name>
    <name type="common">Goatgrass</name>
    <dbReference type="NCBI Taxonomy" id="200361"/>
    <lineage>
        <taxon>Eukaryota</taxon>
        <taxon>Viridiplantae</taxon>
        <taxon>Streptophyta</taxon>
        <taxon>Embryophyta</taxon>
        <taxon>Tracheophyta</taxon>
        <taxon>Spermatophyta</taxon>
        <taxon>Magnoliopsida</taxon>
        <taxon>Liliopsida</taxon>
        <taxon>Poales</taxon>
        <taxon>Poaceae</taxon>
        <taxon>BOP clade</taxon>
        <taxon>Pooideae</taxon>
        <taxon>Triticodae</taxon>
        <taxon>Triticeae</taxon>
        <taxon>Triticinae</taxon>
        <taxon>Aegilops</taxon>
    </lineage>
</organism>
<evidence type="ECO:0000259" key="1">
    <source>
        <dbReference type="Pfam" id="PF13966"/>
    </source>
</evidence>
<reference evidence="2" key="3">
    <citation type="journal article" date="2017" name="Nature">
        <title>Genome sequence of the progenitor of the wheat D genome Aegilops tauschii.</title>
        <authorList>
            <person name="Luo M.C."/>
            <person name="Gu Y.Q."/>
            <person name="Puiu D."/>
            <person name="Wang H."/>
            <person name="Twardziok S.O."/>
            <person name="Deal K.R."/>
            <person name="Huo N."/>
            <person name="Zhu T."/>
            <person name="Wang L."/>
            <person name="Wang Y."/>
            <person name="McGuire P.E."/>
            <person name="Liu S."/>
            <person name="Long H."/>
            <person name="Ramasamy R.K."/>
            <person name="Rodriguez J.C."/>
            <person name="Van S.L."/>
            <person name="Yuan L."/>
            <person name="Wang Z."/>
            <person name="Xia Z."/>
            <person name="Xiao L."/>
            <person name="Anderson O.D."/>
            <person name="Ouyang S."/>
            <person name="Liang Y."/>
            <person name="Zimin A.V."/>
            <person name="Pertea G."/>
            <person name="Qi P."/>
            <person name="Bennetzen J.L."/>
            <person name="Dai X."/>
            <person name="Dawson M.W."/>
            <person name="Muller H.G."/>
            <person name="Kugler K."/>
            <person name="Rivarola-Duarte L."/>
            <person name="Spannagl M."/>
            <person name="Mayer K.F.X."/>
            <person name="Lu F.H."/>
            <person name="Bevan M.W."/>
            <person name="Leroy P."/>
            <person name="Li P."/>
            <person name="You F.M."/>
            <person name="Sun Q."/>
            <person name="Liu Z."/>
            <person name="Lyons E."/>
            <person name="Wicker T."/>
            <person name="Salzberg S.L."/>
            <person name="Devos K.M."/>
            <person name="Dvorak J."/>
        </authorList>
    </citation>
    <scope>NUCLEOTIDE SEQUENCE [LARGE SCALE GENOMIC DNA]</scope>
    <source>
        <strain evidence="2">cv. AL8/78</strain>
    </source>
</reference>
<protein>
    <recommendedName>
        <fullName evidence="1">Reverse transcriptase zinc-binding domain-containing protein</fullName>
    </recommendedName>
</protein>
<feature type="domain" description="Reverse transcriptase zinc-binding" evidence="1">
    <location>
        <begin position="8"/>
        <end position="78"/>
    </location>
</feature>
<dbReference type="Pfam" id="PF13966">
    <property type="entry name" value="zf-RVT"/>
    <property type="match status" value="1"/>
</dbReference>
<sequence length="79" mass="9436">RWTESGHYSAKSYYEQLFVGSIRDPHWRPIWRSWAPTRVKIFLWLAALDRCWTAARLARHNLPHADSCLFCDQDTECIQ</sequence>
<accession>A0A453RN35</accession>
<dbReference type="InterPro" id="IPR026960">
    <property type="entry name" value="RVT-Znf"/>
</dbReference>
<dbReference type="EnsemblPlants" id="AET7Gv20645800.1">
    <property type="protein sequence ID" value="AET7Gv20645800.1"/>
    <property type="gene ID" value="AET7Gv20645800"/>
</dbReference>
<dbReference type="AlphaFoldDB" id="A0A453RN35"/>
<reference evidence="3" key="2">
    <citation type="journal article" date="2017" name="Nat. Plants">
        <title>The Aegilops tauschii genome reveals multiple impacts of transposons.</title>
        <authorList>
            <person name="Zhao G."/>
            <person name="Zou C."/>
            <person name="Li K."/>
            <person name="Wang K."/>
            <person name="Li T."/>
            <person name="Gao L."/>
            <person name="Zhang X."/>
            <person name="Wang H."/>
            <person name="Yang Z."/>
            <person name="Liu X."/>
            <person name="Jiang W."/>
            <person name="Mao L."/>
            <person name="Kong X."/>
            <person name="Jiao Y."/>
            <person name="Jia J."/>
        </authorList>
    </citation>
    <scope>NUCLEOTIDE SEQUENCE [LARGE SCALE GENOMIC DNA]</scope>
    <source>
        <strain evidence="3">cv. AL8/78</strain>
    </source>
</reference>
<reference evidence="2" key="5">
    <citation type="journal article" date="2021" name="G3 (Bethesda)">
        <title>Aegilops tauschii genome assembly Aet v5.0 features greater sequence contiguity and improved annotation.</title>
        <authorList>
            <person name="Wang L."/>
            <person name="Zhu T."/>
            <person name="Rodriguez J.C."/>
            <person name="Deal K.R."/>
            <person name="Dubcovsky J."/>
            <person name="McGuire P.E."/>
            <person name="Lux T."/>
            <person name="Spannagl M."/>
            <person name="Mayer K.F.X."/>
            <person name="Baldrich P."/>
            <person name="Meyers B.C."/>
            <person name="Huo N."/>
            <person name="Gu Y.Q."/>
            <person name="Zhou H."/>
            <person name="Devos K.M."/>
            <person name="Bennetzen J.L."/>
            <person name="Unver T."/>
            <person name="Budak H."/>
            <person name="Gulick P.J."/>
            <person name="Galiba G."/>
            <person name="Kalapos B."/>
            <person name="Nelson D.R."/>
            <person name="Li P."/>
            <person name="You F.M."/>
            <person name="Luo M.C."/>
            <person name="Dvorak J."/>
        </authorList>
    </citation>
    <scope>NUCLEOTIDE SEQUENCE [LARGE SCALE GENOMIC DNA]</scope>
    <source>
        <strain evidence="2">cv. AL8/78</strain>
    </source>
</reference>
<reference evidence="2" key="4">
    <citation type="submission" date="2019-03" db="UniProtKB">
        <authorList>
            <consortium name="EnsemblPlants"/>
        </authorList>
    </citation>
    <scope>IDENTIFICATION</scope>
</reference>
<dbReference type="STRING" id="200361.A0A453RN35"/>
<keyword evidence="3" id="KW-1185">Reference proteome</keyword>
<dbReference type="Gramene" id="AET7Gv20645800.1">
    <property type="protein sequence ID" value="AET7Gv20645800.1"/>
    <property type="gene ID" value="AET7Gv20645800"/>
</dbReference>
<evidence type="ECO:0000313" key="2">
    <source>
        <dbReference type="EnsemblPlants" id="AET7Gv20645800.1"/>
    </source>
</evidence>
<reference evidence="3" key="1">
    <citation type="journal article" date="2014" name="Science">
        <title>Ancient hybridizations among the ancestral genomes of bread wheat.</title>
        <authorList>
            <consortium name="International Wheat Genome Sequencing Consortium,"/>
            <person name="Marcussen T."/>
            <person name="Sandve S.R."/>
            <person name="Heier L."/>
            <person name="Spannagl M."/>
            <person name="Pfeifer M."/>
            <person name="Jakobsen K.S."/>
            <person name="Wulff B.B."/>
            <person name="Steuernagel B."/>
            <person name="Mayer K.F."/>
            <person name="Olsen O.A."/>
        </authorList>
    </citation>
    <scope>NUCLEOTIDE SEQUENCE [LARGE SCALE GENOMIC DNA]</scope>
    <source>
        <strain evidence="3">cv. AL8/78</strain>
    </source>
</reference>
<proteinExistence type="predicted"/>